<organism evidence="1 2">
    <name type="scientific">Pendulispora brunnea</name>
    <dbReference type="NCBI Taxonomy" id="2905690"/>
    <lineage>
        <taxon>Bacteria</taxon>
        <taxon>Pseudomonadati</taxon>
        <taxon>Myxococcota</taxon>
        <taxon>Myxococcia</taxon>
        <taxon>Myxococcales</taxon>
        <taxon>Sorangiineae</taxon>
        <taxon>Pendulisporaceae</taxon>
        <taxon>Pendulispora</taxon>
    </lineage>
</organism>
<dbReference type="Proteomes" id="UP001379533">
    <property type="component" value="Chromosome"/>
</dbReference>
<protein>
    <submittedName>
        <fullName evidence="1">Uncharacterized protein</fullName>
    </submittedName>
</protein>
<proteinExistence type="predicted"/>
<name>A0ABZ2K0N0_9BACT</name>
<gene>
    <name evidence="1" type="ORF">LZC95_38300</name>
</gene>
<sequence>MGHELVPRKGCLPSAREVAGLLSKEFRYIKVEEGEGMQRAHAIAAWIERAEARVFLGHHMEALEHAARLRRLAPGEALTIEFGDDADTVAKMTVIPRETIKFGYQGEQNELSKRPLVDRCANVLECDVVEF</sequence>
<accession>A0ABZ2K0N0</accession>
<evidence type="ECO:0000313" key="2">
    <source>
        <dbReference type="Proteomes" id="UP001379533"/>
    </source>
</evidence>
<dbReference type="RefSeq" id="WP_394842912.1">
    <property type="nucleotide sequence ID" value="NZ_CP089982.1"/>
</dbReference>
<keyword evidence="2" id="KW-1185">Reference proteome</keyword>
<evidence type="ECO:0000313" key="1">
    <source>
        <dbReference type="EMBL" id="WXA92295.1"/>
    </source>
</evidence>
<reference evidence="1 2" key="1">
    <citation type="submission" date="2021-12" db="EMBL/GenBank/DDBJ databases">
        <title>Discovery of the Pendulisporaceae a myxobacterial family with distinct sporulation behavior and unique specialized metabolism.</title>
        <authorList>
            <person name="Garcia R."/>
            <person name="Popoff A."/>
            <person name="Bader C.D."/>
            <person name="Loehr J."/>
            <person name="Walesch S."/>
            <person name="Walt C."/>
            <person name="Boldt J."/>
            <person name="Bunk B."/>
            <person name="Haeckl F.J.F.P.J."/>
            <person name="Gunesch A.P."/>
            <person name="Birkelbach J."/>
            <person name="Nuebel U."/>
            <person name="Pietschmann T."/>
            <person name="Bach T."/>
            <person name="Mueller R."/>
        </authorList>
    </citation>
    <scope>NUCLEOTIDE SEQUENCE [LARGE SCALE GENOMIC DNA]</scope>
    <source>
        <strain evidence="1 2">MSr12523</strain>
    </source>
</reference>
<dbReference type="EMBL" id="CP089982">
    <property type="protein sequence ID" value="WXA92295.1"/>
    <property type="molecule type" value="Genomic_DNA"/>
</dbReference>